<proteinExistence type="predicted"/>
<evidence type="ECO:0000313" key="2">
    <source>
        <dbReference type="EMBL" id="MFD1020686.1"/>
    </source>
</evidence>
<accession>A0ABW3L3N2</accession>
<dbReference type="Pfam" id="PF18754">
    <property type="entry name" value="Nmad3"/>
    <property type="match status" value="1"/>
</dbReference>
<name>A0ABW3L3N2_9BACI</name>
<feature type="domain" description="Nucleotide modification associated" evidence="1">
    <location>
        <begin position="3"/>
        <end position="290"/>
    </location>
</feature>
<gene>
    <name evidence="2" type="ORF">ACFQ2J_15975</name>
</gene>
<dbReference type="Proteomes" id="UP001596990">
    <property type="component" value="Unassembled WGS sequence"/>
</dbReference>
<evidence type="ECO:0000313" key="3">
    <source>
        <dbReference type="Proteomes" id="UP001596990"/>
    </source>
</evidence>
<sequence length="306" mass="34775">MEKLILSRKGFDSSAGYGYSPFDPETGKYIVLPIPEDEAKDSGYTFEELKVINNYLEGMRAANLKELIKDPKMGYSKKSIQVIENSHAHYDPVLGIPPWLKNGPKFGAFGQSEAAAGHLRNNGVGEGSIFLFFSRFKPMKNRVHPLDPRASWTDGAYFLYGWLKVGKVITKENQNELPSAVKEKHPHGSAVDFRNRENNTIYLAADKLFDDHDIPGCGYFPRLTNKLLLSSEAHKNKPSIWKLPSFFHEEEFLPTYLNVPDKLENRWFLCPDESESCFVQTTGRGQEYVSSLKGKSLNWLRSLFDI</sequence>
<keyword evidence="3" id="KW-1185">Reference proteome</keyword>
<reference evidence="3" key="1">
    <citation type="journal article" date="2019" name="Int. J. Syst. Evol. Microbiol.">
        <title>The Global Catalogue of Microorganisms (GCM) 10K type strain sequencing project: providing services to taxonomists for standard genome sequencing and annotation.</title>
        <authorList>
            <consortium name="The Broad Institute Genomics Platform"/>
            <consortium name="The Broad Institute Genome Sequencing Center for Infectious Disease"/>
            <person name="Wu L."/>
            <person name="Ma J."/>
        </authorList>
    </citation>
    <scope>NUCLEOTIDE SEQUENCE [LARGE SCALE GENOMIC DNA]</scope>
    <source>
        <strain evidence="3">CCUG 56607</strain>
    </source>
</reference>
<dbReference type="EMBL" id="JBHTKL010000006">
    <property type="protein sequence ID" value="MFD1020686.1"/>
    <property type="molecule type" value="Genomic_DNA"/>
</dbReference>
<dbReference type="RefSeq" id="WP_386062816.1">
    <property type="nucleotide sequence ID" value="NZ_JBHTKL010000006.1"/>
</dbReference>
<comment type="caution">
    <text evidence="2">The sequence shown here is derived from an EMBL/GenBank/DDBJ whole genome shotgun (WGS) entry which is preliminary data.</text>
</comment>
<organism evidence="2 3">
    <name type="scientific">Thalassobacillus hwangdonensis</name>
    <dbReference type="NCBI Taxonomy" id="546108"/>
    <lineage>
        <taxon>Bacteria</taxon>
        <taxon>Bacillati</taxon>
        <taxon>Bacillota</taxon>
        <taxon>Bacilli</taxon>
        <taxon>Bacillales</taxon>
        <taxon>Bacillaceae</taxon>
        <taxon>Thalassobacillus</taxon>
    </lineage>
</organism>
<protein>
    <recommendedName>
        <fullName evidence="1">Nucleotide modification associated domain-containing protein</fullName>
    </recommendedName>
</protein>
<dbReference type="InterPro" id="IPR041135">
    <property type="entry name" value="Nmad3"/>
</dbReference>
<evidence type="ECO:0000259" key="1">
    <source>
        <dbReference type="Pfam" id="PF18754"/>
    </source>
</evidence>